<evidence type="ECO:0000259" key="2">
    <source>
        <dbReference type="SMART" id="SM00382"/>
    </source>
</evidence>
<dbReference type="InterPro" id="IPR020568">
    <property type="entry name" value="Ribosomal_Su5_D2-typ_SF"/>
</dbReference>
<feature type="domain" description="AAA+ ATPase" evidence="2">
    <location>
        <begin position="212"/>
        <end position="393"/>
    </location>
</feature>
<evidence type="ECO:0000256" key="1">
    <source>
        <dbReference type="ARBA" id="ARBA00006354"/>
    </source>
</evidence>
<dbReference type="InterPro" id="IPR014721">
    <property type="entry name" value="Ribsml_uS5_D2-typ_fold_subgr"/>
</dbReference>
<dbReference type="Pfam" id="PF13541">
    <property type="entry name" value="ChlI"/>
    <property type="match status" value="1"/>
</dbReference>
<organism evidence="3 4">
    <name type="scientific">Caldisericum exile</name>
    <dbReference type="NCBI Taxonomy" id="693075"/>
    <lineage>
        <taxon>Bacteria</taxon>
        <taxon>Pseudomonadati</taxon>
        <taxon>Caldisericota/Cryosericota group</taxon>
        <taxon>Caldisericota</taxon>
        <taxon>Caldisericia</taxon>
        <taxon>Caldisericales</taxon>
        <taxon>Caldisericaceae</taxon>
        <taxon>Caldisericum</taxon>
    </lineage>
</organism>
<dbReference type="GO" id="GO:0005524">
    <property type="term" value="F:ATP binding"/>
    <property type="evidence" value="ECO:0007669"/>
    <property type="project" value="InterPro"/>
</dbReference>
<dbReference type="Gene3D" id="3.40.50.300">
    <property type="entry name" value="P-loop containing nucleotide triphosphate hydrolases"/>
    <property type="match status" value="1"/>
</dbReference>
<dbReference type="SUPFAM" id="SSF52540">
    <property type="entry name" value="P-loop containing nucleoside triphosphate hydrolases"/>
    <property type="match status" value="1"/>
</dbReference>
<dbReference type="InterPro" id="IPR045006">
    <property type="entry name" value="CHLI-like"/>
</dbReference>
<evidence type="ECO:0000313" key="4">
    <source>
        <dbReference type="Proteomes" id="UP000237040"/>
    </source>
</evidence>
<dbReference type="PANTHER" id="PTHR32039">
    <property type="entry name" value="MAGNESIUM-CHELATASE SUBUNIT CHLI"/>
    <property type="match status" value="1"/>
</dbReference>
<name>A0A2J6WEC4_9BACT</name>
<accession>A0A2J6WEC4</accession>
<gene>
    <name evidence="3" type="ORF">C0189_03340</name>
</gene>
<dbReference type="Gene3D" id="3.30.230.10">
    <property type="match status" value="1"/>
</dbReference>
<dbReference type="Proteomes" id="UP000237040">
    <property type="component" value="Unassembled WGS sequence"/>
</dbReference>
<dbReference type="Pfam" id="PF01078">
    <property type="entry name" value="Mg_chelatase"/>
    <property type="match status" value="1"/>
</dbReference>
<evidence type="ECO:0000313" key="3">
    <source>
        <dbReference type="EMBL" id="PMP67364.1"/>
    </source>
</evidence>
<dbReference type="RefSeq" id="WP_416084362.1">
    <property type="nucleotide sequence ID" value="NZ_JBNARP010000011.1"/>
</dbReference>
<dbReference type="InterPro" id="IPR025158">
    <property type="entry name" value="Mg_chelat-rel_C"/>
</dbReference>
<comment type="similarity">
    <text evidence="1">Belongs to the Mg-chelatase subunits D/I family. ComM subfamily.</text>
</comment>
<proteinExistence type="inferred from homology"/>
<dbReference type="SMART" id="SM00382">
    <property type="entry name" value="AAA"/>
    <property type="match status" value="1"/>
</dbReference>
<dbReference type="InterPro" id="IPR000523">
    <property type="entry name" value="Mg_chelatse_chII-like_cat_dom"/>
</dbReference>
<dbReference type="AlphaFoldDB" id="A0A2J6WEC4"/>
<comment type="caution">
    <text evidence="3">The sequence shown here is derived from an EMBL/GenBank/DDBJ whole genome shotgun (WGS) entry which is preliminary data.</text>
</comment>
<dbReference type="EMBL" id="PNIL01000049">
    <property type="protein sequence ID" value="PMP67364.1"/>
    <property type="molecule type" value="Genomic_DNA"/>
</dbReference>
<dbReference type="PANTHER" id="PTHR32039:SF7">
    <property type="entry name" value="COMPETENCE PROTEIN COMM"/>
    <property type="match status" value="1"/>
</dbReference>
<dbReference type="InterPro" id="IPR027417">
    <property type="entry name" value="P-loop_NTPase"/>
</dbReference>
<protein>
    <submittedName>
        <fullName evidence="3">Magnesium chelatase</fullName>
    </submittedName>
</protein>
<sequence>MLSKVKTTTLKGIDGVEVLVEVDIGNGLPSFTIVGLPTESVEESKERVRAAIKNAGFEFPIRKITVNLAPADVKKDGTYFDLPIAVGILSIIGVVKDQDKMNDFYFLGELSLDGSIRKIVGALPMVSSLKKGSKVIAPYDLMSEISIVEDVDIYFVKHLKEVVEFINGDRSIEPVRTDLTKILESEFLEEEDFSDIKGQYQAKRAVEIAVAGGHNIVMIGSPGSGKTLIARRIPSIFPPLTKEESLEITKIYSVSNLLGSGVVNKRPFRSPHSSATLPSIIGGGNPVKPGEVSLSHNGVLFLDELGEFRRDVLESLRQPMEDGFVVITRAKERVMFPSNFMLVAAMNPCPCGWFGDKEHPCTCSISEIKRYRNRVSGPIWDRFDIQIEVPRLLPHELVHDSKSESSKSIRDRVIKARIIQQERYKDTKIKNNASLTPRSIKAFIKLGHEEKVFLENASTRLGLTGRGFDKILKVARTIADIEGSELVRLPHIAEALQYRFDLSLNT</sequence>
<dbReference type="Pfam" id="PF13335">
    <property type="entry name" value="Mg_chelatase_C"/>
    <property type="match status" value="1"/>
</dbReference>
<dbReference type="SUPFAM" id="SSF54211">
    <property type="entry name" value="Ribosomal protein S5 domain 2-like"/>
    <property type="match status" value="1"/>
</dbReference>
<dbReference type="InterPro" id="IPR004482">
    <property type="entry name" value="Mg_chelat-rel"/>
</dbReference>
<dbReference type="NCBIfam" id="TIGR00368">
    <property type="entry name" value="YifB family Mg chelatase-like AAA ATPase"/>
    <property type="match status" value="1"/>
</dbReference>
<reference evidence="3 4" key="1">
    <citation type="submission" date="2018-01" db="EMBL/GenBank/DDBJ databases">
        <title>Metagenomic assembled genomes from two thermal pools in the Uzon Caldera, Kamchatka, Russia.</title>
        <authorList>
            <person name="Wilkins L."/>
            <person name="Ettinger C."/>
        </authorList>
    </citation>
    <scope>NUCLEOTIDE SEQUENCE [LARGE SCALE GENOMIC DNA]</scope>
    <source>
        <strain evidence="3">ZAV-07</strain>
    </source>
</reference>
<dbReference type="InterPro" id="IPR003593">
    <property type="entry name" value="AAA+_ATPase"/>
</dbReference>